<keyword evidence="10" id="KW-1185">Reference proteome</keyword>
<evidence type="ECO:0000256" key="2">
    <source>
        <dbReference type="ARBA" id="ARBA00022448"/>
    </source>
</evidence>
<organism evidence="9 10">
    <name type="scientific">Streptacidiphilus cavernicola</name>
    <dbReference type="NCBI Taxonomy" id="3342716"/>
    <lineage>
        <taxon>Bacteria</taxon>
        <taxon>Bacillati</taxon>
        <taxon>Actinomycetota</taxon>
        <taxon>Actinomycetes</taxon>
        <taxon>Kitasatosporales</taxon>
        <taxon>Streptomycetaceae</taxon>
        <taxon>Streptacidiphilus</taxon>
    </lineage>
</organism>
<dbReference type="InterPro" id="IPR036837">
    <property type="entry name" value="Cation_efflux_CTD_sf"/>
</dbReference>
<evidence type="ECO:0000256" key="4">
    <source>
        <dbReference type="ARBA" id="ARBA00022989"/>
    </source>
</evidence>
<accession>A0ABV6VQ17</accession>
<reference evidence="9 10" key="1">
    <citation type="submission" date="2024-09" db="EMBL/GenBank/DDBJ databases">
        <authorList>
            <person name="Lee S.D."/>
        </authorList>
    </citation>
    <scope>NUCLEOTIDE SEQUENCE [LARGE SCALE GENOMIC DNA]</scope>
    <source>
        <strain evidence="9 10">N8-3</strain>
    </source>
</reference>
<gene>
    <name evidence="9" type="ORF">ACEZDE_04165</name>
</gene>
<dbReference type="Gene3D" id="1.20.1510.10">
    <property type="entry name" value="Cation efflux protein transmembrane domain"/>
    <property type="match status" value="1"/>
</dbReference>
<evidence type="ECO:0000256" key="5">
    <source>
        <dbReference type="ARBA" id="ARBA00023136"/>
    </source>
</evidence>
<dbReference type="NCBIfam" id="TIGR01297">
    <property type="entry name" value="CDF"/>
    <property type="match status" value="1"/>
</dbReference>
<keyword evidence="3 7" id="KW-0812">Transmembrane</keyword>
<protein>
    <submittedName>
        <fullName evidence="9">Cation diffusion facilitator family transporter</fullName>
    </submittedName>
</protein>
<dbReference type="InterPro" id="IPR027469">
    <property type="entry name" value="Cation_efflux_TMD_sf"/>
</dbReference>
<dbReference type="PANTHER" id="PTHR13414:SF9">
    <property type="entry name" value="PROTON-COUPLED ZINC ANTIPORTER SLC30A9, MITOCHONDRIAL"/>
    <property type="match status" value="1"/>
</dbReference>
<keyword evidence="2" id="KW-0813">Transport</keyword>
<dbReference type="EMBL" id="JBHFAB010000002">
    <property type="protein sequence ID" value="MFC1415842.1"/>
    <property type="molecule type" value="Genomic_DNA"/>
</dbReference>
<feature type="transmembrane region" description="Helical" evidence="7">
    <location>
        <begin position="16"/>
        <end position="39"/>
    </location>
</feature>
<evidence type="ECO:0000313" key="10">
    <source>
        <dbReference type="Proteomes" id="UP001592531"/>
    </source>
</evidence>
<feature type="transmembrane region" description="Helical" evidence="7">
    <location>
        <begin position="121"/>
        <end position="142"/>
    </location>
</feature>
<evidence type="ECO:0000313" key="9">
    <source>
        <dbReference type="EMBL" id="MFC1415842.1"/>
    </source>
</evidence>
<sequence>MSEHRARPAEGHRSTLVTIVVALAANLVIAVAKAVAGLIASSPAMLSEAAHSVADSLNEVFLIASLRRSKRAPDREHPFGYGKERFFWSLLAAVGIFVTGGCFSFFQGLQAWRHSEAETHTGYLVSFAVLGFSLLAESTSLARALFQAPEVRTGQGLSSLLRAAGDPAVRTVLAEDATALAGVLLAAAGLGLHALTGDSRWEAGASLAIGLLLVFVAYRLGRQAEHELIGQAADPHLQGELRAFLHREADVDTVAELLTMQLGPDSTLLAARLDIHPGRDSEEVEEICMRIREAMRKRWPQLDHVFLDITDASPEQRSRAEGELKRLPGGLTRPSSTSEVR</sequence>
<feature type="compositionally biased region" description="Basic and acidic residues" evidence="6">
    <location>
        <begin position="314"/>
        <end position="326"/>
    </location>
</feature>
<keyword evidence="4 7" id="KW-1133">Transmembrane helix</keyword>
<evidence type="ECO:0000259" key="8">
    <source>
        <dbReference type="Pfam" id="PF01545"/>
    </source>
</evidence>
<dbReference type="SUPFAM" id="SSF160240">
    <property type="entry name" value="Cation efflux protein cytoplasmic domain-like"/>
    <property type="match status" value="1"/>
</dbReference>
<dbReference type="InterPro" id="IPR040177">
    <property type="entry name" value="SLC30A9"/>
</dbReference>
<keyword evidence="5 7" id="KW-0472">Membrane</keyword>
<name>A0ABV6VQ17_9ACTN</name>
<feature type="domain" description="Cation efflux protein transmembrane" evidence="8">
    <location>
        <begin position="19"/>
        <end position="224"/>
    </location>
</feature>
<dbReference type="PANTHER" id="PTHR13414">
    <property type="entry name" value="HUEL-CATION TRANSPORTER"/>
    <property type="match status" value="1"/>
</dbReference>
<feature type="transmembrane region" description="Helical" evidence="7">
    <location>
        <begin position="177"/>
        <end position="195"/>
    </location>
</feature>
<feature type="region of interest" description="Disordered" evidence="6">
    <location>
        <begin position="313"/>
        <end position="341"/>
    </location>
</feature>
<dbReference type="InterPro" id="IPR002524">
    <property type="entry name" value="Cation_efflux"/>
</dbReference>
<proteinExistence type="predicted"/>
<feature type="transmembrane region" description="Helical" evidence="7">
    <location>
        <begin position="86"/>
        <end position="109"/>
    </location>
</feature>
<comment type="caution">
    <text evidence="9">The sequence shown here is derived from an EMBL/GenBank/DDBJ whole genome shotgun (WGS) entry which is preliminary data.</text>
</comment>
<dbReference type="InterPro" id="IPR058533">
    <property type="entry name" value="Cation_efflux_TM"/>
</dbReference>
<dbReference type="SUPFAM" id="SSF161111">
    <property type="entry name" value="Cation efflux protein transmembrane domain-like"/>
    <property type="match status" value="1"/>
</dbReference>
<evidence type="ECO:0000256" key="6">
    <source>
        <dbReference type="SAM" id="MobiDB-lite"/>
    </source>
</evidence>
<evidence type="ECO:0000256" key="3">
    <source>
        <dbReference type="ARBA" id="ARBA00022692"/>
    </source>
</evidence>
<dbReference type="Proteomes" id="UP001592531">
    <property type="component" value="Unassembled WGS sequence"/>
</dbReference>
<dbReference type="Pfam" id="PF01545">
    <property type="entry name" value="Cation_efflux"/>
    <property type="match status" value="1"/>
</dbReference>
<evidence type="ECO:0000256" key="1">
    <source>
        <dbReference type="ARBA" id="ARBA00004141"/>
    </source>
</evidence>
<comment type="subcellular location">
    <subcellularLocation>
        <location evidence="1">Membrane</location>
        <topology evidence="1">Multi-pass membrane protein</topology>
    </subcellularLocation>
</comment>
<evidence type="ECO:0000256" key="7">
    <source>
        <dbReference type="SAM" id="Phobius"/>
    </source>
</evidence>
<feature type="transmembrane region" description="Helical" evidence="7">
    <location>
        <begin position="201"/>
        <end position="221"/>
    </location>
</feature>
<dbReference type="RefSeq" id="WP_380532235.1">
    <property type="nucleotide sequence ID" value="NZ_JBHFAB010000002.1"/>
</dbReference>